<sequence>MSSNPFEHAEYSQTNPFEDTNQIQADVPLTEHTSKSEAGHDYTSYTQYGDSQSSVYQTTPAPSDDPKLAAKAAELRRREEELAAREREMQAAQVEADRVRTQGKNNFPKFYPLIYMSIPAEIPKAHQKTVNFLYNLWLALLGTLALNFLACMLMLFAGIPNGAADMGVSLGYCFTITAASFLLWYRPIYNAFMKEMSMYYYFYFIFNGFHILFSFYMALGFPSTGSAGLINMIQVFNGHHILAGIFCVFSTALWFFQGFAGLFFYRQIHQHYHQQGHTFDQAKAQVTSSAVRNQAVQNAAWSAATSDSSQPESSSVNSNNRDNNNSNSNDKSGTDPYDGRFVKGYSKPFKPDSYGAGGGGGRVLRSVFLRRSAAEIKASRIESMQPLQLLPESELEVSFEAMFPEVIGFPKRPKWDYSMSRQELEKNEIKMFEAWMDSVYNRYPAEELSYFEHNLEVWRQLWRVLEISDIIMIIVDVRHPVIHFPPSLYQYVVKEMNRKLVVVFNKIDLVAPNTLFAWKQYFKEKFPELHIASFSCYPPDTSLINDSSTAALQRVVKRPRGRFYNAVGVRDVLEACKDVELSKNGDQVDWDSLIAQQDARKKTEFQESDGESDQDHHSDGDDDLREGRDSKNLLEKQSDRELDTTLRTMNIEDEEHMPHKDYVTIGLVGHPNVGKSSLINSIMGRTVVSTSKTPGHTKHFQTIHLTHNVRLCDSPGLVFPSLLPKPLQILSGMYPIAQVQEPYSVVQYLAMRINLPRLLKLDPPPNYERGPFRWSAYGVCESFALQRGFLTAKSAYPDVYRAANAILRLVNDGRILLSFKPPGFFTSTKYEQLRVAEADASAATEDEQESQVKKHTEVDQSHSDDEEDSEDQEEDVSNGKEGSEFQVNTRVGGFFGLLQDDENESDDGEDAENDDEDEYVVQSTLVPDSNVINGASSKSTNQPTKADEAEDLDNWDYAALLKTNAEEHPVDMVIGCSDDALQKNVDIVGSAHDDDDDDVIDH</sequence>
<dbReference type="Proteomes" id="UP000703661">
    <property type="component" value="Unassembled WGS sequence"/>
</dbReference>
<evidence type="ECO:0000313" key="14">
    <source>
        <dbReference type="EMBL" id="KAG0013338.1"/>
    </source>
</evidence>
<keyword evidence="6" id="KW-0342">GTP-binding</keyword>
<evidence type="ECO:0000256" key="2">
    <source>
        <dbReference type="ARBA" id="ARBA00022553"/>
    </source>
</evidence>
<reference evidence="14" key="1">
    <citation type="journal article" date="2020" name="Fungal Divers.">
        <title>Resolving the Mortierellaceae phylogeny through synthesis of multi-gene phylogenetics and phylogenomics.</title>
        <authorList>
            <person name="Vandepol N."/>
            <person name="Liber J."/>
            <person name="Desiro A."/>
            <person name="Na H."/>
            <person name="Kennedy M."/>
            <person name="Barry K."/>
            <person name="Grigoriev I.V."/>
            <person name="Miller A.N."/>
            <person name="O'Donnell K."/>
            <person name="Stajich J.E."/>
            <person name="Bonito G."/>
        </authorList>
    </citation>
    <scope>NUCLEOTIDE SEQUENCE</scope>
    <source>
        <strain evidence="14">NRRL 2769</strain>
    </source>
</reference>
<feature type="transmembrane region" description="Helical" evidence="12">
    <location>
        <begin position="169"/>
        <end position="188"/>
    </location>
</feature>
<feature type="compositionally biased region" description="Basic and acidic residues" evidence="11">
    <location>
        <begin position="613"/>
        <end position="644"/>
    </location>
</feature>
<evidence type="ECO:0000259" key="13">
    <source>
        <dbReference type="PROSITE" id="PS51721"/>
    </source>
</evidence>
<feature type="domain" description="CP-type G" evidence="13">
    <location>
        <begin position="458"/>
        <end position="720"/>
    </location>
</feature>
<evidence type="ECO:0000256" key="4">
    <source>
        <dbReference type="ARBA" id="ARBA00022741"/>
    </source>
</evidence>
<keyword evidence="10" id="KW-0175">Coiled coil</keyword>
<dbReference type="Pfam" id="PF01926">
    <property type="entry name" value="MMR_HSR1"/>
    <property type="match status" value="1"/>
</dbReference>
<dbReference type="GO" id="GO:0015031">
    <property type="term" value="P:protein transport"/>
    <property type="evidence" value="ECO:0007669"/>
    <property type="project" value="InterPro"/>
</dbReference>
<dbReference type="InterPro" id="IPR030378">
    <property type="entry name" value="G_CP_dom"/>
</dbReference>
<dbReference type="GO" id="GO:0016020">
    <property type="term" value="C:membrane"/>
    <property type="evidence" value="ECO:0007669"/>
    <property type="project" value="UniProtKB-SubCell"/>
</dbReference>
<evidence type="ECO:0000256" key="3">
    <source>
        <dbReference type="ARBA" id="ARBA00022692"/>
    </source>
</evidence>
<feature type="transmembrane region" description="Helical" evidence="12">
    <location>
        <begin position="132"/>
        <end position="157"/>
    </location>
</feature>
<dbReference type="InterPro" id="IPR006073">
    <property type="entry name" value="GTP-bd"/>
</dbReference>
<feature type="compositionally biased region" description="Low complexity" evidence="11">
    <location>
        <begin position="302"/>
        <end position="331"/>
    </location>
</feature>
<evidence type="ECO:0000256" key="5">
    <source>
        <dbReference type="ARBA" id="ARBA00022989"/>
    </source>
</evidence>
<feature type="compositionally biased region" description="Basic and acidic residues" evidence="11">
    <location>
        <begin position="850"/>
        <end position="863"/>
    </location>
</feature>
<organism evidence="14 15">
    <name type="scientific">Entomortierella chlamydospora</name>
    <dbReference type="NCBI Taxonomy" id="101097"/>
    <lineage>
        <taxon>Eukaryota</taxon>
        <taxon>Fungi</taxon>
        <taxon>Fungi incertae sedis</taxon>
        <taxon>Mucoromycota</taxon>
        <taxon>Mortierellomycotina</taxon>
        <taxon>Mortierellomycetes</taxon>
        <taxon>Mortierellales</taxon>
        <taxon>Mortierellaceae</taxon>
        <taxon>Entomortierella</taxon>
    </lineage>
</organism>
<feature type="region of interest" description="Disordered" evidence="11">
    <location>
        <begin position="1"/>
        <end position="66"/>
    </location>
</feature>
<keyword evidence="4" id="KW-0547">Nucleotide-binding</keyword>
<evidence type="ECO:0000256" key="12">
    <source>
        <dbReference type="SAM" id="Phobius"/>
    </source>
</evidence>
<proteinExistence type="predicted"/>
<dbReference type="PROSITE" id="PS51721">
    <property type="entry name" value="G_CP"/>
    <property type="match status" value="1"/>
</dbReference>
<evidence type="ECO:0000256" key="11">
    <source>
        <dbReference type="SAM" id="MobiDB-lite"/>
    </source>
</evidence>
<accession>A0A9P6MUL6</accession>
<dbReference type="Pfam" id="PF04144">
    <property type="entry name" value="SCAMP"/>
    <property type="match status" value="1"/>
</dbReference>
<comment type="function">
    <text evidence="8">Possible regulatory or functional link with the histocompatibility cluster.</text>
</comment>
<keyword evidence="3 12" id="KW-0812">Transmembrane</keyword>
<feature type="coiled-coil region" evidence="10">
    <location>
        <begin position="68"/>
        <end position="102"/>
    </location>
</feature>
<name>A0A9P6MUL6_9FUNG</name>
<feature type="region of interest" description="Disordered" evidence="11">
    <location>
        <begin position="897"/>
        <end position="951"/>
    </location>
</feature>
<protein>
    <recommendedName>
        <fullName evidence="9">Guanine nucleotide-binding protein-like 1</fullName>
    </recommendedName>
</protein>
<evidence type="ECO:0000313" key="15">
    <source>
        <dbReference type="Proteomes" id="UP000703661"/>
    </source>
</evidence>
<feature type="transmembrane region" description="Helical" evidence="12">
    <location>
        <begin position="241"/>
        <end position="265"/>
    </location>
</feature>
<feature type="compositionally biased region" description="Acidic residues" evidence="11">
    <location>
        <begin position="899"/>
        <end position="919"/>
    </location>
</feature>
<feature type="compositionally biased region" description="Polar residues" evidence="11">
    <location>
        <begin position="921"/>
        <end position="944"/>
    </location>
</feature>
<feature type="compositionally biased region" description="Polar residues" evidence="11">
    <location>
        <begin position="1"/>
        <end position="24"/>
    </location>
</feature>
<feature type="compositionally biased region" description="Polar residues" evidence="11">
    <location>
        <begin position="43"/>
        <end position="61"/>
    </location>
</feature>
<evidence type="ECO:0000256" key="8">
    <source>
        <dbReference type="ARBA" id="ARBA00037770"/>
    </source>
</evidence>
<keyword evidence="15" id="KW-1185">Reference proteome</keyword>
<feature type="compositionally biased region" description="Acidic residues" evidence="11">
    <location>
        <begin position="864"/>
        <end position="876"/>
    </location>
</feature>
<dbReference type="EMBL" id="JAAAID010000861">
    <property type="protein sequence ID" value="KAG0013338.1"/>
    <property type="molecule type" value="Genomic_DNA"/>
</dbReference>
<dbReference type="InterPro" id="IPR027417">
    <property type="entry name" value="P-loop_NTPase"/>
</dbReference>
<dbReference type="GO" id="GO:0005525">
    <property type="term" value="F:GTP binding"/>
    <property type="evidence" value="ECO:0007669"/>
    <property type="project" value="UniProtKB-KW"/>
</dbReference>
<dbReference type="AlphaFoldDB" id="A0A9P6MUL6"/>
<feature type="region of interest" description="Disordered" evidence="11">
    <location>
        <begin position="599"/>
        <end position="644"/>
    </location>
</feature>
<dbReference type="Gene3D" id="3.40.50.300">
    <property type="entry name" value="P-loop containing nucleotide triphosphate hydrolases"/>
    <property type="match status" value="1"/>
</dbReference>
<evidence type="ECO:0000256" key="10">
    <source>
        <dbReference type="SAM" id="Coils"/>
    </source>
</evidence>
<evidence type="ECO:0000256" key="6">
    <source>
        <dbReference type="ARBA" id="ARBA00023134"/>
    </source>
</evidence>
<dbReference type="InterPro" id="IPR043358">
    <property type="entry name" value="GNL1-like"/>
</dbReference>
<keyword evidence="2" id="KW-0597">Phosphoprotein</keyword>
<evidence type="ECO:0000256" key="9">
    <source>
        <dbReference type="ARBA" id="ARBA00039902"/>
    </source>
</evidence>
<gene>
    <name evidence="14" type="primary">GNL1</name>
    <name evidence="14" type="ORF">BGZ80_011149</name>
</gene>
<comment type="caution">
    <text evidence="14">The sequence shown here is derived from an EMBL/GenBank/DDBJ whole genome shotgun (WGS) entry which is preliminary data.</text>
</comment>
<dbReference type="SUPFAM" id="SSF52540">
    <property type="entry name" value="P-loop containing nucleoside triphosphate hydrolases"/>
    <property type="match status" value="1"/>
</dbReference>
<dbReference type="InterPro" id="IPR007273">
    <property type="entry name" value="SCAMP"/>
</dbReference>
<feature type="transmembrane region" description="Helical" evidence="12">
    <location>
        <begin position="200"/>
        <end position="221"/>
    </location>
</feature>
<dbReference type="GO" id="GO:0003924">
    <property type="term" value="F:GTPase activity"/>
    <property type="evidence" value="ECO:0007669"/>
    <property type="project" value="InterPro"/>
</dbReference>
<dbReference type="PANTHER" id="PTHR45709:SF3">
    <property type="entry name" value="GUANINE NUCLEOTIDE-BINDING PROTEIN-LIKE 1"/>
    <property type="match status" value="1"/>
</dbReference>
<keyword evidence="5 12" id="KW-1133">Transmembrane helix</keyword>
<keyword evidence="7 12" id="KW-0472">Membrane</keyword>
<dbReference type="PANTHER" id="PTHR45709">
    <property type="entry name" value="LARGE SUBUNIT GTPASE 1 HOMOLOG-RELATED"/>
    <property type="match status" value="1"/>
</dbReference>
<feature type="region of interest" description="Disordered" evidence="11">
    <location>
        <begin position="302"/>
        <end position="337"/>
    </location>
</feature>
<evidence type="ECO:0000256" key="1">
    <source>
        <dbReference type="ARBA" id="ARBA00004141"/>
    </source>
</evidence>
<feature type="region of interest" description="Disordered" evidence="11">
    <location>
        <begin position="838"/>
        <end position="884"/>
    </location>
</feature>
<comment type="subcellular location">
    <subcellularLocation>
        <location evidence="1">Membrane</location>
        <topology evidence="1">Multi-pass membrane protein</topology>
    </subcellularLocation>
</comment>
<evidence type="ECO:0000256" key="7">
    <source>
        <dbReference type="ARBA" id="ARBA00023136"/>
    </source>
</evidence>